<accession>A0ACC0NJ37</accession>
<dbReference type="Proteomes" id="UP001062846">
    <property type="component" value="Chromosome 6"/>
</dbReference>
<sequence length="1006" mass="115139">MGRNRTKSPVEKDAENGAPSKAKSKRKVAELEPDPDSESERGSKHRIRSSKKRSRKSRDDDDSLSSSSEYSDSESESSEYSSSEEERRRRKRRERRKREEREEKERRRRRRREKEKKRSGKDRDEGDKKKKKKKKKKKDSEKGKKGAVTDSWGKYGVIRETDMWNKRPEFTAWLAEVKQVNLESLPNWEEKQMFKQFMEDHNTATFPSKKYYSLDAYYKRQMEKEMKKGVKNIRQTERTVFNDEEIRRQEMQQVRERQKEEQVEALKREMQSGMAQAMKEQAQLREEMAYHFKLGHFEGLGKIETNWRAMKGSFGAVMHPSSDGSAQMGGDGIIKHNRKCRDLVFLVIFIAFWVAMIVNSSFGFNQGNPLRLTYGLDYKGNVCGDRHANPDLRELELRYWLNPNQVYQSGLKDSQFELDNARSICLMDCPTPSEDSLTWVCDYPEGDIHLSVEDWIDKNYDFYADLTPELRNTSLQLQGPCYPVIFPSVNVYWSCQFIARASNASLQHWQQMGGVSIVENMLIDESIHHSINSRSSVLKRYVADVGKSWPVLIFCGGILPLFLSLIWLLMIRHFVAGMPWITVILFNVLIISLTMLYYLKAGWIGNSALSPIIGEHDPYYHTSTRELSHLRAVAVLMTVLMIVSLLSSIAIVRRILMATSVLKVAAKVIGEVKALIIFPVIPYAILAIFYMFWFSAALHLFSSGQVLENDCDSDCCVHELGLKRVVCDRCCGYSIHYTPHIGAAILFHLFGCYWATQFFRACSSTVIAGSVASYYWARGETLPQIPFLPVFSSMKRLMRYSLGSVALGSLIVSFVGSSRFILEGIRRKLKVANTVPESRIGMVAYHSSQFCRRCIDWTLKSVNRNAYIMIAITGKGFFKASEIATELIISNILRIGKVNVIGDVILFLGKLCVSLASAVFAFLMLNTHKYNSAHNKISSPLFPVLVCWALGYVVAALFFAVVEMSIDTIILSFCQDSDEHQGTAQYAPPLLIETLNDQNEMQRLTQ</sequence>
<proteinExistence type="predicted"/>
<gene>
    <name evidence="1" type="ORF">RHMOL_Rhmol06G0280300</name>
</gene>
<protein>
    <submittedName>
        <fullName evidence="1">Uncharacterized protein</fullName>
    </submittedName>
</protein>
<evidence type="ECO:0000313" key="2">
    <source>
        <dbReference type="Proteomes" id="UP001062846"/>
    </source>
</evidence>
<reference evidence="1" key="1">
    <citation type="submission" date="2022-02" db="EMBL/GenBank/DDBJ databases">
        <title>Plant Genome Project.</title>
        <authorList>
            <person name="Zhang R.-G."/>
        </authorList>
    </citation>
    <scope>NUCLEOTIDE SEQUENCE</scope>
    <source>
        <strain evidence="1">AT1</strain>
    </source>
</reference>
<evidence type="ECO:0000313" key="1">
    <source>
        <dbReference type="EMBL" id="KAI8552612.1"/>
    </source>
</evidence>
<name>A0ACC0NJ37_RHOML</name>
<organism evidence="1 2">
    <name type="scientific">Rhododendron molle</name>
    <name type="common">Chinese azalea</name>
    <name type="synonym">Azalea mollis</name>
    <dbReference type="NCBI Taxonomy" id="49168"/>
    <lineage>
        <taxon>Eukaryota</taxon>
        <taxon>Viridiplantae</taxon>
        <taxon>Streptophyta</taxon>
        <taxon>Embryophyta</taxon>
        <taxon>Tracheophyta</taxon>
        <taxon>Spermatophyta</taxon>
        <taxon>Magnoliopsida</taxon>
        <taxon>eudicotyledons</taxon>
        <taxon>Gunneridae</taxon>
        <taxon>Pentapetalae</taxon>
        <taxon>asterids</taxon>
        <taxon>Ericales</taxon>
        <taxon>Ericaceae</taxon>
        <taxon>Ericoideae</taxon>
        <taxon>Rhodoreae</taxon>
        <taxon>Rhododendron</taxon>
    </lineage>
</organism>
<comment type="caution">
    <text evidence="1">The sequence shown here is derived from an EMBL/GenBank/DDBJ whole genome shotgun (WGS) entry which is preliminary data.</text>
</comment>
<dbReference type="EMBL" id="CM046393">
    <property type="protein sequence ID" value="KAI8552612.1"/>
    <property type="molecule type" value="Genomic_DNA"/>
</dbReference>
<keyword evidence="2" id="KW-1185">Reference proteome</keyword>